<dbReference type="NCBIfam" id="NF033881">
    <property type="entry name" value="aureocin_A53"/>
    <property type="match status" value="1"/>
</dbReference>
<comment type="caution">
    <text evidence="1">The sequence shown here is derived from an EMBL/GenBank/DDBJ whole genome shotgun (WGS) entry which is preliminary data.</text>
</comment>
<dbReference type="Proteomes" id="UP001174037">
    <property type="component" value="Unassembled WGS sequence"/>
</dbReference>
<sequence>MWSIVWNVISRLSGRFYTWAVRNTKRVYDWVANGATFEQIKEWIGNIIN</sequence>
<dbReference type="EMBL" id="JARGCK010000004">
    <property type="protein sequence ID" value="MDK9865731.1"/>
    <property type="molecule type" value="Genomic_DNA"/>
</dbReference>
<accession>A0AAW7AHX9</accession>
<evidence type="ECO:0000313" key="2">
    <source>
        <dbReference type="Proteomes" id="UP001174037"/>
    </source>
</evidence>
<reference evidence="1" key="1">
    <citation type="journal article" date="2023" name="Int. J. Mol. Sci.">
        <title>Antibiotic Resistance/Susceptibility Profiles of Staphylococcus equorum Strains from Cheese, and Genome Analysis for Antibiotic Resistance Genes.</title>
        <authorList>
            <person name="Vazquez L."/>
            <person name="Srednik M.E."/>
            <person name="Rodriguez J."/>
            <person name="Florez A.B."/>
            <person name="Mayo B."/>
        </authorList>
    </citation>
    <scope>NUCLEOTIDE SEQUENCE</scope>
    <source>
        <strain evidence="1">5A3I</strain>
    </source>
</reference>
<dbReference type="AlphaFoldDB" id="A0AAW7AHX9"/>
<reference evidence="1" key="2">
    <citation type="submission" date="2023-03" db="EMBL/GenBank/DDBJ databases">
        <authorList>
            <person name="Vazquez L."/>
            <person name="Rodriguez J."/>
            <person name="Mayo B."/>
            <person name="Florez A.B."/>
        </authorList>
    </citation>
    <scope>NUCLEOTIDE SEQUENCE</scope>
    <source>
        <strain evidence="1">5A3I</strain>
    </source>
</reference>
<dbReference type="RefSeq" id="WP_285323527.1">
    <property type="nucleotide sequence ID" value="NZ_JARGCK010000004.1"/>
</dbReference>
<proteinExistence type="predicted"/>
<gene>
    <name evidence="1" type="ORF">P1A27_07240</name>
</gene>
<organism evidence="1 2">
    <name type="scientific">Staphylococcus equorum</name>
    <dbReference type="NCBI Taxonomy" id="246432"/>
    <lineage>
        <taxon>Bacteria</taxon>
        <taxon>Bacillati</taxon>
        <taxon>Bacillota</taxon>
        <taxon>Bacilli</taxon>
        <taxon>Bacillales</taxon>
        <taxon>Staphylococcaceae</taxon>
        <taxon>Staphylococcus</taxon>
    </lineage>
</organism>
<protein>
    <submittedName>
        <fullName evidence="1">Aureocin A53 family class IId bacteriocin</fullName>
    </submittedName>
</protein>
<evidence type="ECO:0000313" key="1">
    <source>
        <dbReference type="EMBL" id="MDK9865731.1"/>
    </source>
</evidence>
<name>A0AAW7AHX9_9STAP</name>